<accession>A0A498JEI7</accession>
<feature type="region of interest" description="Disordered" evidence="1">
    <location>
        <begin position="195"/>
        <end position="256"/>
    </location>
</feature>
<dbReference type="Proteomes" id="UP000290289">
    <property type="component" value="Chromosome 7"/>
</dbReference>
<evidence type="ECO:0000313" key="3">
    <source>
        <dbReference type="Proteomes" id="UP000290289"/>
    </source>
</evidence>
<gene>
    <name evidence="2" type="ORF">DVH24_015997</name>
</gene>
<sequence>MSNLLQLVRVGTQKLKKRVSERGRGKITKRIERCRFASHLLPRAKKASSQNLQLSPGKGRTQCTRLPLYAGSGRGECRLALPPFMERLLPSLEPETYRSWAKTLAIAPSATSIPVRKRMHIKRKFSSEQECTRDNLLVLPSKSIKSPITGSIQNIIRNVLSPIVGPKTDAGPAVDKNPSCEREFGRARMVSGSGIRTKRVVVDRHGRDQGPSQRPADRSRARRADRHIERSGDAEAHEHPTQAAFTTSLQPKSYGATSEGNAVISMIRTRVNAGSGEAEGLRGHPTACLMNCFSELGFVINCQIRVLRLQKGHKYSLLGQLLSEVGWNHYDTIKELENKRKEMAELAYERKKLG</sequence>
<dbReference type="EMBL" id="RDQH01000333">
    <property type="protein sequence ID" value="RXH93930.1"/>
    <property type="molecule type" value="Genomic_DNA"/>
</dbReference>
<feature type="compositionally biased region" description="Polar residues" evidence="1">
    <location>
        <begin position="243"/>
        <end position="256"/>
    </location>
</feature>
<feature type="compositionally biased region" description="Basic and acidic residues" evidence="1">
    <location>
        <begin position="226"/>
        <end position="240"/>
    </location>
</feature>
<reference evidence="2 3" key="1">
    <citation type="submission" date="2018-10" db="EMBL/GenBank/DDBJ databases">
        <title>A high-quality apple genome assembly.</title>
        <authorList>
            <person name="Hu J."/>
        </authorList>
    </citation>
    <scope>NUCLEOTIDE SEQUENCE [LARGE SCALE GENOMIC DNA]</scope>
    <source>
        <strain evidence="3">cv. HFTH1</strain>
        <tissue evidence="2">Young leaf</tissue>
    </source>
</reference>
<keyword evidence="3" id="KW-1185">Reference proteome</keyword>
<comment type="caution">
    <text evidence="2">The sequence shown here is derived from an EMBL/GenBank/DDBJ whole genome shotgun (WGS) entry which is preliminary data.</text>
</comment>
<proteinExistence type="predicted"/>
<dbReference type="AlphaFoldDB" id="A0A498JEI7"/>
<dbReference type="STRING" id="3750.A0A498JEI7"/>
<name>A0A498JEI7_MALDO</name>
<evidence type="ECO:0000313" key="2">
    <source>
        <dbReference type="EMBL" id="RXH93930.1"/>
    </source>
</evidence>
<protein>
    <submittedName>
        <fullName evidence="2">Uncharacterized protein</fullName>
    </submittedName>
</protein>
<evidence type="ECO:0000256" key="1">
    <source>
        <dbReference type="SAM" id="MobiDB-lite"/>
    </source>
</evidence>
<organism evidence="2 3">
    <name type="scientific">Malus domestica</name>
    <name type="common">Apple</name>
    <name type="synonym">Pyrus malus</name>
    <dbReference type="NCBI Taxonomy" id="3750"/>
    <lineage>
        <taxon>Eukaryota</taxon>
        <taxon>Viridiplantae</taxon>
        <taxon>Streptophyta</taxon>
        <taxon>Embryophyta</taxon>
        <taxon>Tracheophyta</taxon>
        <taxon>Spermatophyta</taxon>
        <taxon>Magnoliopsida</taxon>
        <taxon>eudicotyledons</taxon>
        <taxon>Gunneridae</taxon>
        <taxon>Pentapetalae</taxon>
        <taxon>rosids</taxon>
        <taxon>fabids</taxon>
        <taxon>Rosales</taxon>
        <taxon>Rosaceae</taxon>
        <taxon>Amygdaloideae</taxon>
        <taxon>Maleae</taxon>
        <taxon>Malus</taxon>
    </lineage>
</organism>